<reference evidence="1 2" key="1">
    <citation type="journal article" date="2015" name="Genome Announc.">
        <title>Expanding the biotechnology potential of lactobacilli through comparative genomics of 213 strains and associated genera.</title>
        <authorList>
            <person name="Sun Z."/>
            <person name="Harris H.M."/>
            <person name="McCann A."/>
            <person name="Guo C."/>
            <person name="Argimon S."/>
            <person name="Zhang W."/>
            <person name="Yang X."/>
            <person name="Jeffery I.B."/>
            <person name="Cooney J.C."/>
            <person name="Kagawa T.F."/>
            <person name="Liu W."/>
            <person name="Song Y."/>
            <person name="Salvetti E."/>
            <person name="Wrobel A."/>
            <person name="Rasinkangas P."/>
            <person name="Parkhill J."/>
            <person name="Rea M.C."/>
            <person name="O'Sullivan O."/>
            <person name="Ritari J."/>
            <person name="Douillard F.P."/>
            <person name="Paul Ross R."/>
            <person name="Yang R."/>
            <person name="Briner A.E."/>
            <person name="Felis G.E."/>
            <person name="de Vos W.M."/>
            <person name="Barrangou R."/>
            <person name="Klaenhammer T.R."/>
            <person name="Caufield P.W."/>
            <person name="Cui Y."/>
            <person name="Zhang H."/>
            <person name="O'Toole P.W."/>
        </authorList>
    </citation>
    <scope>NUCLEOTIDE SEQUENCE [LARGE SCALE GENOMIC DNA]</scope>
    <source>
        <strain evidence="1 2">DSM 15833</strain>
    </source>
</reference>
<sequence>MEDIIVKTYANQSTVTLHGDVTNDNLKRLGMIYDEVKKTAPCVARVSRKAVNRFVEEQELEISMEHVIEGDQFEVLGIKFKVLATADDRIKDSQGKAVGIDLEHISRYEYITGNHYYPDVSVVNAKTAFVEMMKEVYCTVTGNKLEYR</sequence>
<dbReference type="AlphaFoldDB" id="A0A0R1TMP7"/>
<dbReference type="EMBL" id="AZFH01000086">
    <property type="protein sequence ID" value="KRL79733.1"/>
    <property type="molecule type" value="Genomic_DNA"/>
</dbReference>
<accession>A0A0R1TMP7</accession>
<proteinExistence type="predicted"/>
<name>A0A0R1TMP7_9LACO</name>
<evidence type="ECO:0000313" key="2">
    <source>
        <dbReference type="Proteomes" id="UP000051048"/>
    </source>
</evidence>
<dbReference type="Proteomes" id="UP000051048">
    <property type="component" value="Unassembled WGS sequence"/>
</dbReference>
<dbReference type="RefSeq" id="WP_025021496.1">
    <property type="nucleotide sequence ID" value="NZ_AZFH01000086.1"/>
</dbReference>
<comment type="caution">
    <text evidence="1">The sequence shown here is derived from an EMBL/GenBank/DDBJ whole genome shotgun (WGS) entry which is preliminary data.</text>
</comment>
<dbReference type="PATRIC" id="fig|1423740.3.peg.388"/>
<evidence type="ECO:0000313" key="1">
    <source>
        <dbReference type="EMBL" id="KRL79733.1"/>
    </source>
</evidence>
<organism evidence="1 2">
    <name type="scientific">Ligilactobacillus equi DSM 15833 = JCM 10991</name>
    <dbReference type="NCBI Taxonomy" id="1423740"/>
    <lineage>
        <taxon>Bacteria</taxon>
        <taxon>Bacillati</taxon>
        <taxon>Bacillota</taxon>
        <taxon>Bacilli</taxon>
        <taxon>Lactobacillales</taxon>
        <taxon>Lactobacillaceae</taxon>
        <taxon>Ligilactobacillus</taxon>
    </lineage>
</organism>
<protein>
    <submittedName>
        <fullName evidence="1">Uncharacterized protein</fullName>
    </submittedName>
</protein>
<gene>
    <name evidence="1" type="ORF">FC36_GL000362</name>
</gene>